<keyword evidence="2" id="KW-1185">Reference proteome</keyword>
<dbReference type="EMBL" id="JAIWYP010000006">
    <property type="protein sequence ID" value="KAH3811677.1"/>
    <property type="molecule type" value="Genomic_DNA"/>
</dbReference>
<dbReference type="Proteomes" id="UP000828390">
    <property type="component" value="Unassembled WGS sequence"/>
</dbReference>
<name>A0A9D4G7I1_DREPO</name>
<sequence length="128" mass="14885">MKLPNTGGNSKLVCLITTIEIDIANCLKKGLEEKNDNIVLFQTRLLRNTVLTQGRVLRKTGIFIREGFKPLNLEVFMSIKRKMTDEVSSVWTRNGVIFFRNAQEQVTRVDFEDYQTWLDLPWPQRPAK</sequence>
<protein>
    <submittedName>
        <fullName evidence="1">Uncharacterized protein</fullName>
    </submittedName>
</protein>
<dbReference type="AlphaFoldDB" id="A0A9D4G7I1"/>
<accession>A0A9D4G7I1</accession>
<gene>
    <name evidence="1" type="ORF">DPMN_140089</name>
</gene>
<reference evidence="1" key="1">
    <citation type="journal article" date="2019" name="bioRxiv">
        <title>The Genome of the Zebra Mussel, Dreissena polymorpha: A Resource for Invasive Species Research.</title>
        <authorList>
            <person name="McCartney M.A."/>
            <person name="Auch B."/>
            <person name="Kono T."/>
            <person name="Mallez S."/>
            <person name="Zhang Y."/>
            <person name="Obille A."/>
            <person name="Becker A."/>
            <person name="Abrahante J.E."/>
            <person name="Garbe J."/>
            <person name="Badalamenti J.P."/>
            <person name="Herman A."/>
            <person name="Mangelson H."/>
            <person name="Liachko I."/>
            <person name="Sullivan S."/>
            <person name="Sone E.D."/>
            <person name="Koren S."/>
            <person name="Silverstein K.A.T."/>
            <person name="Beckman K.B."/>
            <person name="Gohl D.M."/>
        </authorList>
    </citation>
    <scope>NUCLEOTIDE SEQUENCE</scope>
    <source>
        <strain evidence="1">Duluth1</strain>
        <tissue evidence="1">Whole animal</tissue>
    </source>
</reference>
<proteinExistence type="predicted"/>
<evidence type="ECO:0000313" key="1">
    <source>
        <dbReference type="EMBL" id="KAH3811677.1"/>
    </source>
</evidence>
<comment type="caution">
    <text evidence="1">The sequence shown here is derived from an EMBL/GenBank/DDBJ whole genome shotgun (WGS) entry which is preliminary data.</text>
</comment>
<organism evidence="1 2">
    <name type="scientific">Dreissena polymorpha</name>
    <name type="common">Zebra mussel</name>
    <name type="synonym">Mytilus polymorpha</name>
    <dbReference type="NCBI Taxonomy" id="45954"/>
    <lineage>
        <taxon>Eukaryota</taxon>
        <taxon>Metazoa</taxon>
        <taxon>Spiralia</taxon>
        <taxon>Lophotrochozoa</taxon>
        <taxon>Mollusca</taxon>
        <taxon>Bivalvia</taxon>
        <taxon>Autobranchia</taxon>
        <taxon>Heteroconchia</taxon>
        <taxon>Euheterodonta</taxon>
        <taxon>Imparidentia</taxon>
        <taxon>Neoheterodontei</taxon>
        <taxon>Myida</taxon>
        <taxon>Dreissenoidea</taxon>
        <taxon>Dreissenidae</taxon>
        <taxon>Dreissena</taxon>
    </lineage>
</organism>
<evidence type="ECO:0000313" key="2">
    <source>
        <dbReference type="Proteomes" id="UP000828390"/>
    </source>
</evidence>
<reference evidence="1" key="2">
    <citation type="submission" date="2020-11" db="EMBL/GenBank/DDBJ databases">
        <authorList>
            <person name="McCartney M.A."/>
            <person name="Auch B."/>
            <person name="Kono T."/>
            <person name="Mallez S."/>
            <person name="Becker A."/>
            <person name="Gohl D.M."/>
            <person name="Silverstein K.A.T."/>
            <person name="Koren S."/>
            <person name="Bechman K.B."/>
            <person name="Herman A."/>
            <person name="Abrahante J.E."/>
            <person name="Garbe J."/>
        </authorList>
    </citation>
    <scope>NUCLEOTIDE SEQUENCE</scope>
    <source>
        <strain evidence="1">Duluth1</strain>
        <tissue evidence="1">Whole animal</tissue>
    </source>
</reference>